<dbReference type="OrthoDB" id="2082233at2"/>
<proteinExistence type="predicted"/>
<dbReference type="RefSeq" id="WP_139796060.1">
    <property type="nucleotide sequence ID" value="NZ_FWXH01000014.1"/>
</dbReference>
<gene>
    <name evidence="1" type="ORF">SAMN02745134_02925</name>
</gene>
<sequence>MKEEGFHDYNLKNFQVIHGRSGYKDPVAVSIVITDTEHTWNILYNKIKKVAINYEQETEGFERKRKEYRGFDDYGYDEFFQIDEKTLSHEILFASGATILVHFQKISITKIKTTINERGENIK</sequence>
<dbReference type="AlphaFoldDB" id="A0A1W1XS74"/>
<dbReference type="Proteomes" id="UP000192468">
    <property type="component" value="Unassembled WGS sequence"/>
</dbReference>
<keyword evidence="2" id="KW-1185">Reference proteome</keyword>
<organism evidence="1 2">
    <name type="scientific">Clostridium acidisoli DSM 12555</name>
    <dbReference type="NCBI Taxonomy" id="1121291"/>
    <lineage>
        <taxon>Bacteria</taxon>
        <taxon>Bacillati</taxon>
        <taxon>Bacillota</taxon>
        <taxon>Clostridia</taxon>
        <taxon>Eubacteriales</taxon>
        <taxon>Clostridiaceae</taxon>
        <taxon>Clostridium</taxon>
    </lineage>
</organism>
<reference evidence="1 2" key="1">
    <citation type="submission" date="2017-04" db="EMBL/GenBank/DDBJ databases">
        <authorList>
            <person name="Afonso C.L."/>
            <person name="Miller P.J."/>
            <person name="Scott M.A."/>
            <person name="Spackman E."/>
            <person name="Goraichik I."/>
            <person name="Dimitrov K.M."/>
            <person name="Suarez D.L."/>
            <person name="Swayne D.E."/>
        </authorList>
    </citation>
    <scope>NUCLEOTIDE SEQUENCE [LARGE SCALE GENOMIC DNA]</scope>
    <source>
        <strain evidence="1 2">DSM 12555</strain>
    </source>
</reference>
<dbReference type="EMBL" id="FWXH01000014">
    <property type="protein sequence ID" value="SMC26746.1"/>
    <property type="molecule type" value="Genomic_DNA"/>
</dbReference>
<protein>
    <submittedName>
        <fullName evidence="1">Uncharacterized protein</fullName>
    </submittedName>
</protein>
<accession>A0A1W1XS74</accession>
<evidence type="ECO:0000313" key="1">
    <source>
        <dbReference type="EMBL" id="SMC26746.1"/>
    </source>
</evidence>
<evidence type="ECO:0000313" key="2">
    <source>
        <dbReference type="Proteomes" id="UP000192468"/>
    </source>
</evidence>
<name>A0A1W1XS74_9CLOT</name>
<dbReference type="STRING" id="1121291.SAMN02745134_02925"/>